<dbReference type="InterPro" id="IPR036318">
    <property type="entry name" value="FAD-bd_PCMH-like_sf"/>
</dbReference>
<accession>A0A2D0NHA3</accession>
<dbReference type="InterPro" id="IPR010031">
    <property type="entry name" value="FAD_lactone_oxidase-like"/>
</dbReference>
<evidence type="ECO:0000259" key="3">
    <source>
        <dbReference type="PROSITE" id="PS51387"/>
    </source>
</evidence>
<dbReference type="OrthoDB" id="9800184at2"/>
<gene>
    <name evidence="4" type="ORF">CRP01_03655</name>
</gene>
<dbReference type="Gene3D" id="3.30.465.10">
    <property type="match status" value="1"/>
</dbReference>
<dbReference type="GO" id="GO:0071949">
    <property type="term" value="F:FAD binding"/>
    <property type="evidence" value="ECO:0007669"/>
    <property type="project" value="InterPro"/>
</dbReference>
<name>A0A2D0NHA3_FLAN2</name>
<dbReference type="GO" id="GO:0016020">
    <property type="term" value="C:membrane"/>
    <property type="evidence" value="ECO:0007669"/>
    <property type="project" value="InterPro"/>
</dbReference>
<dbReference type="RefSeq" id="WP_099148646.1">
    <property type="nucleotide sequence ID" value="NZ_PDUD01000004.1"/>
</dbReference>
<dbReference type="SUPFAM" id="SSF56176">
    <property type="entry name" value="FAD-binding/transporter-associated domain-like"/>
    <property type="match status" value="1"/>
</dbReference>
<dbReference type="PROSITE" id="PS51387">
    <property type="entry name" value="FAD_PCMH"/>
    <property type="match status" value="1"/>
</dbReference>
<dbReference type="Gene3D" id="3.30.43.10">
    <property type="entry name" value="Uridine Diphospho-n-acetylenolpyruvylglucosamine Reductase, domain 2"/>
    <property type="match status" value="1"/>
</dbReference>
<dbReference type="InterPro" id="IPR016166">
    <property type="entry name" value="FAD-bd_PCMH"/>
</dbReference>
<keyword evidence="5" id="KW-1185">Reference proteome</keyword>
<dbReference type="PANTHER" id="PTHR43762">
    <property type="entry name" value="L-GULONOLACTONE OXIDASE"/>
    <property type="match status" value="1"/>
</dbReference>
<dbReference type="InterPro" id="IPR016167">
    <property type="entry name" value="FAD-bd_PCMH_sub1"/>
</dbReference>
<dbReference type="GO" id="GO:0003885">
    <property type="term" value="F:D-arabinono-1,4-lactone oxidase activity"/>
    <property type="evidence" value="ECO:0007669"/>
    <property type="project" value="InterPro"/>
</dbReference>
<dbReference type="InterPro" id="IPR006094">
    <property type="entry name" value="Oxid_FAD_bind_N"/>
</dbReference>
<keyword evidence="1" id="KW-0285">Flavoprotein</keyword>
<evidence type="ECO:0000256" key="2">
    <source>
        <dbReference type="ARBA" id="ARBA00023002"/>
    </source>
</evidence>
<sequence length="554" mass="61655">MANYSIHHKWQNSSQTLTADPGTFYQATDKNDLIEIVKKAVAANQKIRVTGGRHSWYPLVLTDQSLGGGRLNNGDICMIDVSKMKTITKEKTADGLYLVHVEPGATMGDLEQATMRDWPDNPAPAPLVALPTNGVIPTELQIGGFIAAGCHGTGWMQPTVPDLVYAIEMILVDEQRNVQVRTFSEANADDPMEAIRVNLGTIGIMTRITFKAEPLFCIHGVDTVDTLMADVINREPDATNHPLKELVESTDYLELFWFPFNETKLVGKGLLDKKMVPDMDKTKVWKKMGTAIKNGADGSPKNCPQNVPSQVWDSLGTKFGGAVYTELAKMLSGNLIDYGLAEGLLTGMNRLAYGTAPDDYVAPATRFFHYQTTAFPVLDFSFAIPMDASTDPYYIVVSDAWYAVVDAVNDWAANKSEYYQRFPVNVALHVRFIKNSQSWLSPAYQPAGSEVHTCWIEFLSGSPTPAAPNEAWYQNYMSAWGDFCRFIGPQWLALGGRPHWAKEWQLLNIPSINIYDKLPDLYGDNLSKFKAVRDELDPTKTFLYSWTEAIFSGQ</sequence>
<feature type="domain" description="FAD-binding PCMH-type" evidence="3">
    <location>
        <begin position="17"/>
        <end position="215"/>
    </location>
</feature>
<keyword evidence="2" id="KW-0560">Oxidoreductase</keyword>
<dbReference type="InterPro" id="IPR016169">
    <property type="entry name" value="FAD-bd_PCMH_sub2"/>
</dbReference>
<protein>
    <recommendedName>
        <fullName evidence="3">FAD-binding PCMH-type domain-containing protein</fullName>
    </recommendedName>
</protein>
<reference evidence="4 5" key="1">
    <citation type="submission" date="2017-10" db="EMBL/GenBank/DDBJ databases">
        <title>The draft genome sequence of Lewinella nigricans NBRC 102662.</title>
        <authorList>
            <person name="Wang K."/>
        </authorList>
    </citation>
    <scope>NUCLEOTIDE SEQUENCE [LARGE SCALE GENOMIC DNA]</scope>
    <source>
        <strain evidence="4 5">NBRC 102662</strain>
    </source>
</reference>
<evidence type="ECO:0000256" key="1">
    <source>
        <dbReference type="ARBA" id="ARBA00022827"/>
    </source>
</evidence>
<proteinExistence type="predicted"/>
<organism evidence="4 5">
    <name type="scientific">Flavilitoribacter nigricans (strain ATCC 23147 / DSM 23189 / NBRC 102662 / NCIMB 1420 / SS-2)</name>
    <name type="common">Lewinella nigricans</name>
    <dbReference type="NCBI Taxonomy" id="1122177"/>
    <lineage>
        <taxon>Bacteria</taxon>
        <taxon>Pseudomonadati</taxon>
        <taxon>Bacteroidota</taxon>
        <taxon>Saprospiria</taxon>
        <taxon>Saprospirales</taxon>
        <taxon>Lewinellaceae</taxon>
        <taxon>Flavilitoribacter</taxon>
    </lineage>
</organism>
<dbReference type="AlphaFoldDB" id="A0A2D0NHA3"/>
<keyword evidence="1" id="KW-0274">FAD</keyword>
<comment type="caution">
    <text evidence="4">The sequence shown here is derived from an EMBL/GenBank/DDBJ whole genome shotgun (WGS) entry which is preliminary data.</text>
</comment>
<dbReference type="InterPro" id="IPR007173">
    <property type="entry name" value="ALO_C"/>
</dbReference>
<dbReference type="Pfam" id="PF01565">
    <property type="entry name" value="FAD_binding_4"/>
    <property type="match status" value="1"/>
</dbReference>
<dbReference type="Pfam" id="PF04030">
    <property type="entry name" value="ALO"/>
    <property type="match status" value="1"/>
</dbReference>
<evidence type="ECO:0000313" key="5">
    <source>
        <dbReference type="Proteomes" id="UP000223913"/>
    </source>
</evidence>
<dbReference type="PANTHER" id="PTHR43762:SF1">
    <property type="entry name" value="D-ARABINONO-1,4-LACTONE OXIDASE"/>
    <property type="match status" value="1"/>
</dbReference>
<dbReference type="Proteomes" id="UP000223913">
    <property type="component" value="Unassembled WGS sequence"/>
</dbReference>
<dbReference type="EMBL" id="PDUD01000004">
    <property type="protein sequence ID" value="PHN07857.1"/>
    <property type="molecule type" value="Genomic_DNA"/>
</dbReference>
<dbReference type="Gene3D" id="3.30.70.2520">
    <property type="match status" value="1"/>
</dbReference>
<evidence type="ECO:0000313" key="4">
    <source>
        <dbReference type="EMBL" id="PHN07857.1"/>
    </source>
</evidence>